<keyword evidence="2" id="KW-0808">Transferase</keyword>
<evidence type="ECO:0000256" key="5">
    <source>
        <dbReference type="SAM" id="MobiDB-lite"/>
    </source>
</evidence>
<feature type="coiled-coil region" evidence="4">
    <location>
        <begin position="565"/>
        <end position="613"/>
    </location>
</feature>
<dbReference type="InterPro" id="IPR039135">
    <property type="entry name" value="NAT9-like"/>
</dbReference>
<evidence type="ECO:0000256" key="1">
    <source>
        <dbReference type="ARBA" id="ARBA00009342"/>
    </source>
</evidence>
<dbReference type="Proteomes" id="UP000285430">
    <property type="component" value="Unassembled WGS sequence"/>
</dbReference>
<evidence type="ECO:0000256" key="3">
    <source>
        <dbReference type="ARBA" id="ARBA00023315"/>
    </source>
</evidence>
<dbReference type="PANTHER" id="PTHR13256:SF16">
    <property type="entry name" value="ALPHA_BETA-TUBULIN-N-ACETYLTRANSFERASE 9"/>
    <property type="match status" value="1"/>
</dbReference>
<evidence type="ECO:0000313" key="8">
    <source>
        <dbReference type="Proteomes" id="UP000285430"/>
    </source>
</evidence>
<gene>
    <name evidence="7" type="ORF">DYB37_004410</name>
</gene>
<dbReference type="SUPFAM" id="SSF55729">
    <property type="entry name" value="Acyl-CoA N-acyltransferases (Nat)"/>
    <property type="match status" value="1"/>
</dbReference>
<evidence type="ECO:0000256" key="2">
    <source>
        <dbReference type="ARBA" id="ARBA00022679"/>
    </source>
</evidence>
<comment type="caution">
    <text evidence="7">The sequence shown here is derived from an EMBL/GenBank/DDBJ whole genome shotgun (WGS) entry which is preliminary data.</text>
</comment>
<evidence type="ECO:0000259" key="6">
    <source>
        <dbReference type="PROSITE" id="PS51186"/>
    </source>
</evidence>
<organism evidence="7 8">
    <name type="scientific">Aphanomyces astaci</name>
    <name type="common">Crayfish plague agent</name>
    <dbReference type="NCBI Taxonomy" id="112090"/>
    <lineage>
        <taxon>Eukaryota</taxon>
        <taxon>Sar</taxon>
        <taxon>Stramenopiles</taxon>
        <taxon>Oomycota</taxon>
        <taxon>Saprolegniomycetes</taxon>
        <taxon>Saprolegniales</taxon>
        <taxon>Verrucalvaceae</taxon>
        <taxon>Aphanomyces</taxon>
    </lineage>
</organism>
<proteinExistence type="inferred from homology"/>
<dbReference type="InterPro" id="IPR000182">
    <property type="entry name" value="GNAT_dom"/>
</dbReference>
<dbReference type="PROSITE" id="PS51186">
    <property type="entry name" value="GNAT"/>
    <property type="match status" value="1"/>
</dbReference>
<protein>
    <recommendedName>
        <fullName evidence="6">N-acetyltransferase domain-containing protein</fullName>
    </recommendedName>
</protein>
<dbReference type="EMBL" id="QUTH01000871">
    <property type="protein sequence ID" value="RHZ32506.1"/>
    <property type="molecule type" value="Genomic_DNA"/>
</dbReference>
<evidence type="ECO:0000256" key="4">
    <source>
        <dbReference type="SAM" id="Coils"/>
    </source>
</evidence>
<accession>A0A418FNT9</accession>
<dbReference type="Pfam" id="PF13302">
    <property type="entry name" value="Acetyltransf_3"/>
    <property type="match status" value="1"/>
</dbReference>
<dbReference type="InterPro" id="IPR016181">
    <property type="entry name" value="Acyl_CoA_acyltransferase"/>
</dbReference>
<feature type="domain" description="N-acetyltransferase" evidence="6">
    <location>
        <begin position="4"/>
        <end position="159"/>
    </location>
</feature>
<comment type="similarity">
    <text evidence="1">Belongs to the acetyltransferase family. GNAT subfamily.</text>
</comment>
<feature type="compositionally biased region" description="Acidic residues" evidence="5">
    <location>
        <begin position="155"/>
        <end position="169"/>
    </location>
</feature>
<dbReference type="VEuPathDB" id="FungiDB:H257_14583"/>
<feature type="region of interest" description="Disordered" evidence="5">
    <location>
        <begin position="136"/>
        <end position="169"/>
    </location>
</feature>
<dbReference type="AlphaFoldDB" id="A0A418FNT9"/>
<evidence type="ECO:0000313" key="7">
    <source>
        <dbReference type="EMBL" id="RHZ32506.1"/>
    </source>
</evidence>
<keyword evidence="4" id="KW-0175">Coiled coil</keyword>
<name>A0A418FNT9_APHAT</name>
<dbReference type="GO" id="GO:0008080">
    <property type="term" value="F:N-acetyltransferase activity"/>
    <property type="evidence" value="ECO:0007669"/>
    <property type="project" value="InterPro"/>
</dbReference>
<dbReference type="VEuPathDB" id="FungiDB:H257_14582"/>
<keyword evidence="3" id="KW-0012">Acyltransferase</keyword>
<dbReference type="PANTHER" id="PTHR13256">
    <property type="entry name" value="N-ACETYLTRANSFERASE 9"/>
    <property type="match status" value="1"/>
</dbReference>
<reference evidence="7 8" key="1">
    <citation type="submission" date="2018-08" db="EMBL/GenBank/DDBJ databases">
        <title>Aphanomyces genome sequencing and annotation.</title>
        <authorList>
            <person name="Minardi D."/>
            <person name="Oidtmann B."/>
            <person name="Van Der Giezen M."/>
            <person name="Studholme D.J."/>
        </authorList>
    </citation>
    <scope>NUCLEOTIDE SEQUENCE [LARGE SCALE GENOMIC DNA]</scope>
    <source>
        <strain evidence="7 8">Da</strain>
    </source>
</reference>
<sequence>MKDPFLLEMTASEPLSLEEEQQMQVTWREDPTKATFIVFATTDTETEDEMAGDVNLFFNDDEDTANCEIDIMVAEARYRGKGVGREAVLLMMSYAVTHLHVHRFYCKINETNEPSLGLFRKYDFLLLDFHDKAAGAPTEAPDEEAAKAELAAVEAQDEDNDDESDTNEEDTNRLLYLISLYTKPAILSTDKEEWIRKPALLVLLYEAIVSQAVDYDYAPASELIENKRKYFNISQEGKSDLDFLREEELLNGLKLASKSYQPVTCYQISEKGQELVAKLGKADKSPIHDMSYDILTKECWFEICGYRRVSSVTETETVSYVSSAYVPQCLRRGGRPTLSNAHRAHECGLSDSTIKDQLDEIISLNSVSLIVSEFIPFGANQLVQLNCNLGSTERVQVEAIMDRIKDNISLDHLSRLLVDVQKDSSQIVDSVLSAYQRSLLGLVFMNQDSNRDKINLIIANEITPHLTAEEYMDKGEYENELKQVIGDTRAAFDISEHDTLIFGAFGLLIAGPNSRHHEPLLCSFLEYESMNLFTQNFFARLFIVVDDMKTVRGMIDVAERDPNRLADIRRRLAVLSKEVILLEETLGFLRDLSSQLKRRVKDLGKKMDGARHELVVLNEMSSIFSEERIYKQQEAIRFQTRSLCELQAINERSAATLQLIQVVLSGSLAFQILHQLTGDWSLLNQNWAKAFLNPLVLDSPGLW</sequence>
<dbReference type="Gene3D" id="3.40.630.30">
    <property type="match status" value="1"/>
</dbReference>